<organism evidence="1">
    <name type="scientific">Arundo donax</name>
    <name type="common">Giant reed</name>
    <name type="synonym">Donax arundinaceus</name>
    <dbReference type="NCBI Taxonomy" id="35708"/>
    <lineage>
        <taxon>Eukaryota</taxon>
        <taxon>Viridiplantae</taxon>
        <taxon>Streptophyta</taxon>
        <taxon>Embryophyta</taxon>
        <taxon>Tracheophyta</taxon>
        <taxon>Spermatophyta</taxon>
        <taxon>Magnoliopsida</taxon>
        <taxon>Liliopsida</taxon>
        <taxon>Poales</taxon>
        <taxon>Poaceae</taxon>
        <taxon>PACMAD clade</taxon>
        <taxon>Arundinoideae</taxon>
        <taxon>Arundineae</taxon>
        <taxon>Arundo</taxon>
    </lineage>
</organism>
<protein>
    <submittedName>
        <fullName evidence="1">Uncharacterized protein</fullName>
    </submittedName>
</protein>
<reference evidence="1" key="2">
    <citation type="journal article" date="2015" name="Data Brief">
        <title>Shoot transcriptome of the giant reed, Arundo donax.</title>
        <authorList>
            <person name="Barrero R.A."/>
            <person name="Guerrero F.D."/>
            <person name="Moolhuijzen P."/>
            <person name="Goolsby J.A."/>
            <person name="Tidwell J."/>
            <person name="Bellgard S.E."/>
            <person name="Bellgard M.I."/>
        </authorList>
    </citation>
    <scope>NUCLEOTIDE SEQUENCE</scope>
    <source>
        <tissue evidence="1">Shoot tissue taken approximately 20 cm above the soil surface</tissue>
    </source>
</reference>
<proteinExistence type="predicted"/>
<reference evidence="1" key="1">
    <citation type="submission" date="2014-09" db="EMBL/GenBank/DDBJ databases">
        <authorList>
            <person name="Magalhaes I.L.F."/>
            <person name="Oliveira U."/>
            <person name="Santos F.R."/>
            <person name="Vidigal T.H.D.A."/>
            <person name="Brescovit A.D."/>
            <person name="Santos A.J."/>
        </authorList>
    </citation>
    <scope>NUCLEOTIDE SEQUENCE</scope>
    <source>
        <tissue evidence="1">Shoot tissue taken approximately 20 cm above the soil surface</tissue>
    </source>
</reference>
<sequence length="64" mass="7593">MPFDKVREFERRTWPNLSTGTKEQNQHTVIITCESHSCSQRTISRQLLRAHLISEHSDQFHIVM</sequence>
<evidence type="ECO:0000313" key="1">
    <source>
        <dbReference type="EMBL" id="JAD92109.1"/>
    </source>
</evidence>
<dbReference type="EMBL" id="GBRH01205786">
    <property type="protein sequence ID" value="JAD92109.1"/>
    <property type="molecule type" value="Transcribed_RNA"/>
</dbReference>
<accession>A0A0A9DUB0</accession>
<dbReference type="AlphaFoldDB" id="A0A0A9DUB0"/>
<name>A0A0A9DUB0_ARUDO</name>